<accession>A0A0B1T555</accession>
<organism evidence="3 4">
    <name type="scientific">Oesophagostomum dentatum</name>
    <name type="common">Nodular worm</name>
    <dbReference type="NCBI Taxonomy" id="61180"/>
    <lineage>
        <taxon>Eukaryota</taxon>
        <taxon>Metazoa</taxon>
        <taxon>Ecdysozoa</taxon>
        <taxon>Nematoda</taxon>
        <taxon>Chromadorea</taxon>
        <taxon>Rhabditida</taxon>
        <taxon>Rhabditina</taxon>
        <taxon>Rhabditomorpha</taxon>
        <taxon>Strongyloidea</taxon>
        <taxon>Strongylidae</taxon>
        <taxon>Oesophagostomum</taxon>
    </lineage>
</organism>
<evidence type="ECO:0000256" key="1">
    <source>
        <dbReference type="ARBA" id="ARBA00010617"/>
    </source>
</evidence>
<dbReference type="SUPFAM" id="SSF48264">
    <property type="entry name" value="Cytochrome P450"/>
    <property type="match status" value="1"/>
</dbReference>
<dbReference type="EMBL" id="KN552211">
    <property type="protein sequence ID" value="KHJ91266.1"/>
    <property type="molecule type" value="Genomic_DNA"/>
</dbReference>
<protein>
    <recommendedName>
        <fullName evidence="5">Unspecific monooxygenase</fullName>
    </recommendedName>
</protein>
<gene>
    <name evidence="3" type="ORF">OESDEN_08871</name>
</gene>
<dbReference type="GO" id="GO:0016705">
    <property type="term" value="F:oxidoreductase activity, acting on paired donors, with incorporation or reduction of molecular oxygen"/>
    <property type="evidence" value="ECO:0007669"/>
    <property type="project" value="InterPro"/>
</dbReference>
<dbReference type="Pfam" id="PF00067">
    <property type="entry name" value="p450"/>
    <property type="match status" value="1"/>
</dbReference>
<keyword evidence="2" id="KW-0503">Monooxygenase</keyword>
<evidence type="ECO:0000256" key="2">
    <source>
        <dbReference type="ARBA" id="ARBA00023033"/>
    </source>
</evidence>
<proteinExistence type="inferred from homology"/>
<dbReference type="Proteomes" id="UP000053660">
    <property type="component" value="Unassembled WGS sequence"/>
</dbReference>
<keyword evidence="4" id="KW-1185">Reference proteome</keyword>
<dbReference type="PANTHER" id="PTHR24284">
    <property type="entry name" value="CYTOCHROME P450 FAMILY"/>
    <property type="match status" value="1"/>
</dbReference>
<name>A0A0B1T555_OESDE</name>
<evidence type="ECO:0000313" key="3">
    <source>
        <dbReference type="EMBL" id="KHJ91266.1"/>
    </source>
</evidence>
<dbReference type="Gene3D" id="1.10.630.10">
    <property type="entry name" value="Cytochrome P450"/>
    <property type="match status" value="1"/>
</dbReference>
<evidence type="ECO:0000313" key="4">
    <source>
        <dbReference type="Proteomes" id="UP000053660"/>
    </source>
</evidence>
<keyword evidence="2" id="KW-0560">Oxidoreductase</keyword>
<dbReference type="AlphaFoldDB" id="A0A0B1T555"/>
<dbReference type="OrthoDB" id="5832330at2759"/>
<dbReference type="GO" id="GO:0020037">
    <property type="term" value="F:heme binding"/>
    <property type="evidence" value="ECO:0007669"/>
    <property type="project" value="InterPro"/>
</dbReference>
<dbReference type="GO" id="GO:0005506">
    <property type="term" value="F:iron ion binding"/>
    <property type="evidence" value="ECO:0007669"/>
    <property type="project" value="InterPro"/>
</dbReference>
<dbReference type="GO" id="GO:0004497">
    <property type="term" value="F:monooxygenase activity"/>
    <property type="evidence" value="ECO:0007669"/>
    <property type="project" value="UniProtKB-KW"/>
</dbReference>
<evidence type="ECO:0008006" key="5">
    <source>
        <dbReference type="Google" id="ProtNLM"/>
    </source>
</evidence>
<dbReference type="PANTHER" id="PTHR24284:SF1">
    <property type="entry name" value="CYTOCHROME P450 FAMILY"/>
    <property type="match status" value="1"/>
</dbReference>
<comment type="similarity">
    <text evidence="1">Belongs to the cytochrome P450 family.</text>
</comment>
<dbReference type="InterPro" id="IPR001128">
    <property type="entry name" value="Cyt_P450"/>
</dbReference>
<sequence>MNSSPRTQRCTEAFAKKGDDFAGRLAGLPQTIFQNVDNGGVIFSEGDNWREQRRASLQILHDFGMGKNLMEEQVLLSAQEFLAHMASIKNKEAVDLWQPIQVFVANIINKTLFGFSYEYDKSDRLMTFVNRLTEIFNEVKYVPTIF</sequence>
<dbReference type="InterPro" id="IPR036396">
    <property type="entry name" value="Cyt_P450_sf"/>
</dbReference>
<reference evidence="3 4" key="1">
    <citation type="submission" date="2014-03" db="EMBL/GenBank/DDBJ databases">
        <title>Draft genome of the hookworm Oesophagostomum dentatum.</title>
        <authorList>
            <person name="Mitreva M."/>
        </authorList>
    </citation>
    <scope>NUCLEOTIDE SEQUENCE [LARGE SCALE GENOMIC DNA]</scope>
    <source>
        <strain evidence="3 4">OD-Hann</strain>
    </source>
</reference>